<dbReference type="VEuPathDB" id="VectorBase:PHUM584710"/>
<comment type="subcellular location">
    <subcellularLocation>
        <location evidence="1">Nucleus</location>
    </subcellularLocation>
</comment>
<dbReference type="RefSeq" id="XP_002432453.1">
    <property type="nucleotide sequence ID" value="XM_002432408.1"/>
</dbReference>
<dbReference type="AlphaFoldDB" id="E0W259"/>
<dbReference type="PANTHER" id="PTHR23110:SF106">
    <property type="entry name" value="FI01104P"/>
    <property type="match status" value="1"/>
</dbReference>
<feature type="compositionally biased region" description="Polar residues" evidence="3">
    <location>
        <begin position="160"/>
        <end position="188"/>
    </location>
</feature>
<feature type="region of interest" description="Disordered" evidence="3">
    <location>
        <begin position="160"/>
        <end position="225"/>
    </location>
</feature>
<sequence length="324" mass="36400">METNQQFSLRWNNYVQHITCAFDNLRSDEDLVDVTLSCEGRKILAHKMLLSACSTYFKNVFKENPCKHPVIIFRNVKFEDLAAIVDFMYHGEVNVEQEQLTSFLTTAEMLAVQGLTDGSGPTKDNYKDDNRRRQPSLLESSLLGSVQDSNLNNRQNHLQKNSTKTNIPHYSNPFCSQSSLNRPNTPTSNRKRKFSPSKVVNSISNKDSSVESDSKQIKKKSVKEDLDSYNTPLVPKVEVNDFDDNDSNYSEQESGMIDVSQLLEKNTEKESVELFSTNSRDSPYPAIKTEGVPASEIDKGINPVSDQSLLKPGTSGNVDTLQGE</sequence>
<organism>
    <name type="scientific">Pediculus humanus subsp. corporis</name>
    <name type="common">Body louse</name>
    <dbReference type="NCBI Taxonomy" id="121224"/>
    <lineage>
        <taxon>Eukaryota</taxon>
        <taxon>Metazoa</taxon>
        <taxon>Ecdysozoa</taxon>
        <taxon>Arthropoda</taxon>
        <taxon>Hexapoda</taxon>
        <taxon>Insecta</taxon>
        <taxon>Pterygota</taxon>
        <taxon>Neoptera</taxon>
        <taxon>Paraneoptera</taxon>
        <taxon>Psocodea</taxon>
        <taxon>Troctomorpha</taxon>
        <taxon>Phthiraptera</taxon>
        <taxon>Anoplura</taxon>
        <taxon>Pediculidae</taxon>
        <taxon>Pediculus</taxon>
    </lineage>
</organism>
<dbReference type="eggNOG" id="KOG1721">
    <property type="taxonomic scope" value="Eukaryota"/>
</dbReference>
<feature type="region of interest" description="Disordered" evidence="3">
    <location>
        <begin position="114"/>
        <end position="133"/>
    </location>
</feature>
<dbReference type="InterPro" id="IPR011333">
    <property type="entry name" value="SKP1/BTB/POZ_sf"/>
</dbReference>
<feature type="region of interest" description="Disordered" evidence="3">
    <location>
        <begin position="273"/>
        <end position="324"/>
    </location>
</feature>
<keyword evidence="2" id="KW-0539">Nucleus</keyword>
<dbReference type="SUPFAM" id="SSF54695">
    <property type="entry name" value="POZ domain"/>
    <property type="match status" value="1"/>
</dbReference>
<evidence type="ECO:0000313" key="6">
    <source>
        <dbReference type="EnsemblMetazoa" id="PHUM584710-PA"/>
    </source>
</evidence>
<dbReference type="EMBL" id="DS235874">
    <property type="protein sequence ID" value="EEB19715.1"/>
    <property type="molecule type" value="Genomic_DNA"/>
</dbReference>
<dbReference type="CDD" id="cd18315">
    <property type="entry name" value="BTB_POZ_BAB-like"/>
    <property type="match status" value="1"/>
</dbReference>
<evidence type="ECO:0000313" key="5">
    <source>
        <dbReference type="EMBL" id="EEB19715.1"/>
    </source>
</evidence>
<dbReference type="Gene3D" id="3.30.710.10">
    <property type="entry name" value="Potassium Channel Kv1.1, Chain A"/>
    <property type="match status" value="1"/>
</dbReference>
<proteinExistence type="predicted"/>
<protein>
    <submittedName>
        <fullName evidence="5 6">Zinc finger protein and BTB domain-containing protein, putative</fullName>
    </submittedName>
</protein>
<dbReference type="CTD" id="8232545"/>
<dbReference type="InParanoid" id="E0W259"/>
<feature type="compositionally biased region" description="Polar residues" evidence="3">
    <location>
        <begin position="198"/>
        <end position="207"/>
    </location>
</feature>
<evidence type="ECO:0000259" key="4">
    <source>
        <dbReference type="PROSITE" id="PS50097"/>
    </source>
</evidence>
<evidence type="ECO:0000313" key="7">
    <source>
        <dbReference type="Proteomes" id="UP000009046"/>
    </source>
</evidence>
<evidence type="ECO:0000256" key="3">
    <source>
        <dbReference type="SAM" id="MobiDB-lite"/>
    </source>
</evidence>
<dbReference type="Proteomes" id="UP000009046">
    <property type="component" value="Unassembled WGS sequence"/>
</dbReference>
<accession>E0W259</accession>
<dbReference type="EnsemblMetazoa" id="PHUM584710-RA">
    <property type="protein sequence ID" value="PHUM584710-PA"/>
    <property type="gene ID" value="PHUM584710"/>
</dbReference>
<evidence type="ECO:0000256" key="1">
    <source>
        <dbReference type="ARBA" id="ARBA00004123"/>
    </source>
</evidence>
<dbReference type="KEGG" id="phu:Phum_PHUM584710"/>
<dbReference type="PANTHER" id="PTHR23110">
    <property type="entry name" value="BTB DOMAIN TRANSCRIPTION FACTOR"/>
    <property type="match status" value="1"/>
</dbReference>
<dbReference type="GO" id="GO:0006357">
    <property type="term" value="P:regulation of transcription by RNA polymerase II"/>
    <property type="evidence" value="ECO:0007669"/>
    <property type="project" value="TreeGrafter"/>
</dbReference>
<reference evidence="5" key="2">
    <citation type="submission" date="2007-04" db="EMBL/GenBank/DDBJ databases">
        <title>The genome of the human body louse.</title>
        <authorList>
            <consortium name="The Human Body Louse Genome Consortium"/>
            <person name="Kirkness E."/>
            <person name="Walenz B."/>
            <person name="Hass B."/>
            <person name="Bruggner R."/>
            <person name="Strausberg R."/>
        </authorList>
    </citation>
    <scope>NUCLEOTIDE SEQUENCE</scope>
    <source>
        <strain evidence="5">USDA</strain>
    </source>
</reference>
<keyword evidence="7" id="KW-1185">Reference proteome</keyword>
<dbReference type="OrthoDB" id="2311693at2759"/>
<dbReference type="HOGENOM" id="CLU_858699_0_0_1"/>
<feature type="compositionally biased region" description="Basic and acidic residues" evidence="3">
    <location>
        <begin position="208"/>
        <end position="225"/>
    </location>
</feature>
<dbReference type="Pfam" id="PF00651">
    <property type="entry name" value="BTB"/>
    <property type="match status" value="1"/>
</dbReference>
<feature type="compositionally biased region" description="Polar residues" evidence="3">
    <location>
        <begin position="304"/>
        <end position="324"/>
    </location>
</feature>
<dbReference type="InterPro" id="IPR000210">
    <property type="entry name" value="BTB/POZ_dom"/>
</dbReference>
<gene>
    <name evidence="6" type="primary">8232545</name>
    <name evidence="5" type="ORF">Phum_PHUM584710</name>
</gene>
<name>E0W259_PEDHC</name>
<dbReference type="GeneID" id="8232545"/>
<dbReference type="InterPro" id="IPR051095">
    <property type="entry name" value="Dros_DevTransReg"/>
</dbReference>
<dbReference type="PROSITE" id="PS50097">
    <property type="entry name" value="BTB"/>
    <property type="match status" value="1"/>
</dbReference>
<dbReference type="SMART" id="SM00225">
    <property type="entry name" value="BTB"/>
    <property type="match status" value="1"/>
</dbReference>
<dbReference type="EMBL" id="AAZO01007128">
    <property type="status" value="NOT_ANNOTATED_CDS"/>
    <property type="molecule type" value="Genomic_DNA"/>
</dbReference>
<feature type="domain" description="BTB" evidence="4">
    <location>
        <begin position="32"/>
        <end position="97"/>
    </location>
</feature>
<dbReference type="GO" id="GO:0005634">
    <property type="term" value="C:nucleus"/>
    <property type="evidence" value="ECO:0007669"/>
    <property type="project" value="UniProtKB-SubCell"/>
</dbReference>
<reference evidence="6" key="3">
    <citation type="submission" date="2021-02" db="UniProtKB">
        <authorList>
            <consortium name="EnsemblMetazoa"/>
        </authorList>
    </citation>
    <scope>IDENTIFICATION</scope>
    <source>
        <strain evidence="6">USDA</strain>
    </source>
</reference>
<reference evidence="5" key="1">
    <citation type="submission" date="2007-04" db="EMBL/GenBank/DDBJ databases">
        <title>Annotation of Pediculus humanus corporis strain USDA.</title>
        <authorList>
            <person name="Kirkness E."/>
            <person name="Hannick L."/>
            <person name="Hass B."/>
            <person name="Bruggner R."/>
            <person name="Lawson D."/>
            <person name="Bidwell S."/>
            <person name="Joardar V."/>
            <person name="Caler E."/>
            <person name="Walenz B."/>
            <person name="Inman J."/>
            <person name="Schobel S."/>
            <person name="Galinsky K."/>
            <person name="Amedeo P."/>
            <person name="Strausberg R."/>
        </authorList>
    </citation>
    <scope>NUCLEOTIDE SEQUENCE</scope>
    <source>
        <strain evidence="5">USDA</strain>
    </source>
</reference>
<evidence type="ECO:0000256" key="2">
    <source>
        <dbReference type="ARBA" id="ARBA00023242"/>
    </source>
</evidence>